<dbReference type="GO" id="GO:0004739">
    <property type="term" value="F:pyruvate dehydrogenase (acetyl-transferring) activity"/>
    <property type="evidence" value="ECO:0007669"/>
    <property type="project" value="TreeGrafter"/>
</dbReference>
<dbReference type="PANTHER" id="PTHR11516">
    <property type="entry name" value="PYRUVATE DEHYDROGENASE E1 COMPONENT, ALPHA SUBUNIT BACTERIAL AND ORGANELLAR"/>
    <property type="match status" value="1"/>
</dbReference>
<keyword evidence="3" id="KW-0786">Thiamine pyrophosphate</keyword>
<dbReference type="InterPro" id="IPR001017">
    <property type="entry name" value="DH_E1"/>
</dbReference>
<proteinExistence type="predicted"/>
<dbReference type="CDD" id="cd02000">
    <property type="entry name" value="TPP_E1_PDC_ADC_BCADC"/>
    <property type="match status" value="1"/>
</dbReference>
<gene>
    <name evidence="5" type="ORF">BL253_20530</name>
</gene>
<evidence type="ECO:0000313" key="5">
    <source>
        <dbReference type="EMBL" id="ONH27995.1"/>
    </source>
</evidence>
<keyword evidence="5" id="KW-0670">Pyruvate</keyword>
<dbReference type="GO" id="GO:0006086">
    <property type="term" value="P:pyruvate decarboxylation to acetyl-CoA"/>
    <property type="evidence" value="ECO:0007669"/>
    <property type="project" value="TreeGrafter"/>
</dbReference>
<dbReference type="InterPro" id="IPR050642">
    <property type="entry name" value="PDH_E1_Alpha_Subunit"/>
</dbReference>
<dbReference type="GO" id="GO:0000287">
    <property type="term" value="F:magnesium ion binding"/>
    <property type="evidence" value="ECO:0007669"/>
    <property type="project" value="UniProtKB-ARBA"/>
</dbReference>
<dbReference type="Gene3D" id="3.40.50.970">
    <property type="match status" value="1"/>
</dbReference>
<reference evidence="6" key="1">
    <citation type="submission" date="2016-10" db="EMBL/GenBank/DDBJ databases">
        <title>Frankia sp. NRRL B-16386 Genome sequencing.</title>
        <authorList>
            <person name="Ghodhbane-Gtari F."/>
            <person name="Swanson E."/>
            <person name="Gueddou A."/>
            <person name="Hezbri K."/>
            <person name="Ktari K."/>
            <person name="Nouioui I."/>
            <person name="Morris K."/>
            <person name="Simpson S."/>
            <person name="Abebe-Akele F."/>
            <person name="Thomas K."/>
            <person name="Gtari M."/>
            <person name="Tisa L.S."/>
        </authorList>
    </citation>
    <scope>NUCLEOTIDE SEQUENCE [LARGE SCALE GENOMIC DNA]</scope>
    <source>
        <strain evidence="6">NRRL B-16386</strain>
    </source>
</reference>
<name>A0A1V2I7H7_9ACTN</name>
<keyword evidence="2" id="KW-0560">Oxidoreductase</keyword>
<keyword evidence="6" id="KW-1185">Reference proteome</keyword>
<dbReference type="OrthoDB" id="9766715at2"/>
<dbReference type="AlphaFoldDB" id="A0A1V2I7H7"/>
<dbReference type="SUPFAM" id="SSF52518">
    <property type="entry name" value="Thiamin diphosphate-binding fold (THDP-binding)"/>
    <property type="match status" value="1"/>
</dbReference>
<evidence type="ECO:0000256" key="2">
    <source>
        <dbReference type="ARBA" id="ARBA00023002"/>
    </source>
</evidence>
<comment type="caution">
    <text evidence="5">The sequence shown here is derived from an EMBL/GenBank/DDBJ whole genome shotgun (WGS) entry which is preliminary data.</text>
</comment>
<dbReference type="PANTHER" id="PTHR11516:SF60">
    <property type="entry name" value="PYRUVATE DEHYDROGENASE E1 COMPONENT SUBUNIT ALPHA"/>
    <property type="match status" value="1"/>
</dbReference>
<feature type="domain" description="Dehydrogenase E1 component" evidence="4">
    <location>
        <begin position="3"/>
        <end position="301"/>
    </location>
</feature>
<sequence length="319" mass="34310">MYRRMLRIRLFEESAQALKTEGVIPGSIHLSIGQEAEIVGACMAVERRDYMLGNHRSHGHPIGKGAALAPLMAELLGRRTGVNQGKGGSMHLADFSVGSLGESSIVGSGIPVAAGAALAAQLRGEDRVCLCFFGDGASNEGMFHEGLNLAAIWHLPVIYLCENNGYGATTSAREVVAVTDIADRAAGYGIPGEIVDGQDVVAVHEVVTRAVERARRGEGPTLVEAKTYRYDNHAFGLHIENYRTTEEREQWLRRDPIPLLRDRLVADGVLSDDAAKTVEDEARAEVAAAVDFARTSPFPEPAEAFDHLFTVPLPARTAG</sequence>
<protein>
    <submittedName>
        <fullName evidence="5">Pyruvate dehydrogenase (Acetyl-transferring) E1 component subunit alpha</fullName>
    </submittedName>
</protein>
<evidence type="ECO:0000259" key="4">
    <source>
        <dbReference type="Pfam" id="PF00676"/>
    </source>
</evidence>
<dbReference type="STRING" id="1834516.BL253_20530"/>
<evidence type="ECO:0000256" key="1">
    <source>
        <dbReference type="ARBA" id="ARBA00001964"/>
    </source>
</evidence>
<dbReference type="Pfam" id="PF00676">
    <property type="entry name" value="E1_dh"/>
    <property type="match status" value="1"/>
</dbReference>
<evidence type="ECO:0000256" key="3">
    <source>
        <dbReference type="ARBA" id="ARBA00023052"/>
    </source>
</evidence>
<accession>A0A1V2I7H7</accession>
<dbReference type="EMBL" id="MOMC01000043">
    <property type="protein sequence ID" value="ONH27995.1"/>
    <property type="molecule type" value="Genomic_DNA"/>
</dbReference>
<dbReference type="Proteomes" id="UP000188929">
    <property type="component" value="Unassembled WGS sequence"/>
</dbReference>
<organism evidence="5 6">
    <name type="scientific">Pseudofrankia asymbiotica</name>
    <dbReference type="NCBI Taxonomy" id="1834516"/>
    <lineage>
        <taxon>Bacteria</taxon>
        <taxon>Bacillati</taxon>
        <taxon>Actinomycetota</taxon>
        <taxon>Actinomycetes</taxon>
        <taxon>Frankiales</taxon>
        <taxon>Frankiaceae</taxon>
        <taxon>Pseudofrankia</taxon>
    </lineage>
</organism>
<evidence type="ECO:0000313" key="6">
    <source>
        <dbReference type="Proteomes" id="UP000188929"/>
    </source>
</evidence>
<comment type="cofactor">
    <cofactor evidence="1">
        <name>thiamine diphosphate</name>
        <dbReference type="ChEBI" id="CHEBI:58937"/>
    </cofactor>
</comment>
<dbReference type="RefSeq" id="WP_076818806.1">
    <property type="nucleotide sequence ID" value="NZ_MOMC01000043.1"/>
</dbReference>
<dbReference type="InterPro" id="IPR029061">
    <property type="entry name" value="THDP-binding"/>
</dbReference>